<evidence type="ECO:0000256" key="1">
    <source>
        <dbReference type="SAM" id="Phobius"/>
    </source>
</evidence>
<evidence type="ECO:0000313" key="5">
    <source>
        <dbReference type="Proteomes" id="UP000008130"/>
    </source>
</evidence>
<dbReference type="AlphaFoldDB" id="F2J501"/>
<dbReference type="Pfam" id="PF00990">
    <property type="entry name" value="GGDEF"/>
    <property type="match status" value="1"/>
</dbReference>
<dbReference type="Proteomes" id="UP000008130">
    <property type="component" value="Chromosome"/>
</dbReference>
<dbReference type="KEGG" id="pgv:SL003B_1615"/>
<dbReference type="NCBIfam" id="TIGR00254">
    <property type="entry name" value="GGDEF"/>
    <property type="match status" value="1"/>
</dbReference>
<evidence type="ECO:0000259" key="2">
    <source>
        <dbReference type="PROSITE" id="PS50883"/>
    </source>
</evidence>
<feature type="domain" description="EAL" evidence="2">
    <location>
        <begin position="491"/>
        <end position="740"/>
    </location>
</feature>
<sequence length="753" mass="83065">MMNTKKTSTGGKIADAIIIPVTGIVVFAILFVFALMLWSSRLTDRTAEQSERNLIEGAIHLKLDQIAKQQEDAAVWDEAYFRTIPTAQDPDWLKRNVAEWLDQSYGHTKSFILGPDRTVIARHDRSGATDWLDQSVLSDLRMPLARVRARFITSFTRTASGIFRFQPVFNDYNQSIFETGAVLIDGSPYFFSATAISPDLHTIGIQRHPPAVLVSFVPIDRQILHRLAEMAGLSGLHPSRQHDDALDLSTIILKSPNRQPVVTLSWQSSKPGSDMLSRVLPVLVLLALAIGTLTALVMGYARSATRKLAASEAKAVHAAQHDSLSGLPNRVYFTRMLSRSLADWKEQGGLIAAVYIDLDHFKDINDTLGHAAGDEVIRAVALRLRGVVPANGMLARISGDEFALILRDCASRKLIECQLDRIQDELVRPVKVSGTELYVSMSMGAAVAPQDGLGSGELLRKADIALYDAKANGRGRWSFFDPVMEEDVRTRDNIARELRHAIDTNALSVAYQPQVDGITGRYVAVETLVRWAHPERGPINPASFVPIAEETGLINDLGLWVLRRACQDAHRWPDVAISVNISPTQFRHPRFVDHVIATLAAYDLPPSRLEIEVTESVFAGKDSVILTAMRQLKELGVRIALDDFGSGYSSLSYLRRFPFDILKIDRDFVSNVGECEQARAILRTIVDLGSALGMTVVAEGIETAEQERFLMAIGCDRLQGYYIARPGSGEEIEPIILGRGLDVPTSLGSRLAS</sequence>
<dbReference type="CDD" id="cd01949">
    <property type="entry name" value="GGDEF"/>
    <property type="match status" value="1"/>
</dbReference>
<gene>
    <name evidence="4" type="ordered locus">SL003B_1615</name>
</gene>
<proteinExistence type="predicted"/>
<dbReference type="EMBL" id="CP002568">
    <property type="protein sequence ID" value="ADZ70043.1"/>
    <property type="molecule type" value="Genomic_DNA"/>
</dbReference>
<dbReference type="SUPFAM" id="SSF141868">
    <property type="entry name" value="EAL domain-like"/>
    <property type="match status" value="1"/>
</dbReference>
<dbReference type="Pfam" id="PF00563">
    <property type="entry name" value="EAL"/>
    <property type="match status" value="1"/>
</dbReference>
<dbReference type="InterPro" id="IPR035919">
    <property type="entry name" value="EAL_sf"/>
</dbReference>
<keyword evidence="1" id="KW-0812">Transmembrane</keyword>
<dbReference type="InterPro" id="IPR043128">
    <property type="entry name" value="Rev_trsase/Diguanyl_cyclase"/>
</dbReference>
<dbReference type="InterPro" id="IPR052155">
    <property type="entry name" value="Biofilm_reg_signaling"/>
</dbReference>
<feature type="domain" description="GGDEF" evidence="3">
    <location>
        <begin position="349"/>
        <end position="482"/>
    </location>
</feature>
<reference evidence="4 5" key="1">
    <citation type="journal article" date="2011" name="J. Bacteriol.">
        <title>Complete genome sequence of Polymorphum gilvum SL003B-26A1T, a crude oil-degrading bacterium from oil-polluted saline soil.</title>
        <authorList>
            <person name="Li S.G."/>
            <person name="Tang Y.Q."/>
            <person name="Nie Y."/>
            <person name="Cai M."/>
            <person name="Wu X.L."/>
        </authorList>
    </citation>
    <scope>NUCLEOTIDE SEQUENCE [LARGE SCALE GENOMIC DNA]</scope>
    <source>
        <strain evidence="5">LMG 25793 / CGMCC 1.9160 / SL003B-26A1</strain>
    </source>
</reference>
<feature type="transmembrane region" description="Helical" evidence="1">
    <location>
        <begin position="279"/>
        <end position="301"/>
    </location>
</feature>
<feature type="transmembrane region" description="Helical" evidence="1">
    <location>
        <begin position="16"/>
        <end position="38"/>
    </location>
</feature>
<name>F2J501_POLGS</name>
<dbReference type="PROSITE" id="PS50887">
    <property type="entry name" value="GGDEF"/>
    <property type="match status" value="1"/>
</dbReference>
<keyword evidence="5" id="KW-1185">Reference proteome</keyword>
<dbReference type="PATRIC" id="fig|991905.3.peg.1660"/>
<organism evidence="4 5">
    <name type="scientific">Polymorphum gilvum (strain LMG 25793 / CGMCC 1.9160 / SL003B-26A1)</name>
    <dbReference type="NCBI Taxonomy" id="991905"/>
    <lineage>
        <taxon>Bacteria</taxon>
        <taxon>Pseudomonadati</taxon>
        <taxon>Pseudomonadota</taxon>
        <taxon>Alphaproteobacteria</taxon>
        <taxon>Rhodobacterales</taxon>
        <taxon>Paracoccaceae</taxon>
        <taxon>Polymorphum</taxon>
    </lineage>
</organism>
<dbReference type="Gene3D" id="3.30.70.270">
    <property type="match status" value="1"/>
</dbReference>
<dbReference type="PROSITE" id="PS50883">
    <property type="entry name" value="EAL"/>
    <property type="match status" value="1"/>
</dbReference>
<dbReference type="InterPro" id="IPR000160">
    <property type="entry name" value="GGDEF_dom"/>
</dbReference>
<dbReference type="HOGENOM" id="CLU_000445_91_2_5"/>
<protein>
    <submittedName>
        <fullName evidence="4">Cyclic diguanylate phosphodiesterase domain protein</fullName>
    </submittedName>
</protein>
<dbReference type="InterPro" id="IPR029787">
    <property type="entry name" value="Nucleotide_cyclase"/>
</dbReference>
<dbReference type="SUPFAM" id="SSF55073">
    <property type="entry name" value="Nucleotide cyclase"/>
    <property type="match status" value="1"/>
</dbReference>
<dbReference type="SMART" id="SM00267">
    <property type="entry name" value="GGDEF"/>
    <property type="match status" value="1"/>
</dbReference>
<dbReference type="PANTHER" id="PTHR44757:SF2">
    <property type="entry name" value="BIOFILM ARCHITECTURE MAINTENANCE PROTEIN MBAA"/>
    <property type="match status" value="1"/>
</dbReference>
<accession>F2J501</accession>
<dbReference type="SMART" id="SM00052">
    <property type="entry name" value="EAL"/>
    <property type="match status" value="1"/>
</dbReference>
<dbReference type="STRING" id="991905.SL003B_1615"/>
<dbReference type="Gene3D" id="3.20.20.450">
    <property type="entry name" value="EAL domain"/>
    <property type="match status" value="1"/>
</dbReference>
<dbReference type="Pfam" id="PF05228">
    <property type="entry name" value="CHASE4"/>
    <property type="match status" value="1"/>
</dbReference>
<dbReference type="CDD" id="cd01948">
    <property type="entry name" value="EAL"/>
    <property type="match status" value="1"/>
</dbReference>
<keyword evidence="1" id="KW-0472">Membrane</keyword>
<dbReference type="PANTHER" id="PTHR44757">
    <property type="entry name" value="DIGUANYLATE CYCLASE DGCP"/>
    <property type="match status" value="1"/>
</dbReference>
<dbReference type="eggNOG" id="COG5001">
    <property type="taxonomic scope" value="Bacteria"/>
</dbReference>
<dbReference type="InterPro" id="IPR007892">
    <property type="entry name" value="CHASE4"/>
</dbReference>
<evidence type="ECO:0000313" key="4">
    <source>
        <dbReference type="EMBL" id="ADZ70043.1"/>
    </source>
</evidence>
<evidence type="ECO:0000259" key="3">
    <source>
        <dbReference type="PROSITE" id="PS50887"/>
    </source>
</evidence>
<dbReference type="InterPro" id="IPR001633">
    <property type="entry name" value="EAL_dom"/>
</dbReference>
<keyword evidence="1" id="KW-1133">Transmembrane helix</keyword>